<protein>
    <recommendedName>
        <fullName evidence="2">GGDEF domain-containing protein</fullName>
    </recommendedName>
</protein>
<dbReference type="InterPro" id="IPR043128">
    <property type="entry name" value="Rev_trsase/Diguanyl_cyclase"/>
</dbReference>
<feature type="transmembrane region" description="Helical" evidence="1">
    <location>
        <begin position="92"/>
        <end position="111"/>
    </location>
</feature>
<dbReference type="InterPro" id="IPR000160">
    <property type="entry name" value="GGDEF_dom"/>
</dbReference>
<proteinExistence type="predicted"/>
<evidence type="ECO:0000313" key="4">
    <source>
        <dbReference type="Proteomes" id="UP001458946"/>
    </source>
</evidence>
<dbReference type="PANTHER" id="PTHR45138:SF24">
    <property type="entry name" value="DIGUANYLATE CYCLASE DGCC-RELATED"/>
    <property type="match status" value="1"/>
</dbReference>
<keyword evidence="1" id="KW-0812">Transmembrane</keyword>
<dbReference type="Proteomes" id="UP001458946">
    <property type="component" value="Unassembled WGS sequence"/>
</dbReference>
<organism evidence="3 4">
    <name type="scientific">Deinococcus xinjiangensis</name>
    <dbReference type="NCBI Taxonomy" id="457454"/>
    <lineage>
        <taxon>Bacteria</taxon>
        <taxon>Thermotogati</taxon>
        <taxon>Deinococcota</taxon>
        <taxon>Deinococci</taxon>
        <taxon>Deinococcales</taxon>
        <taxon>Deinococcaceae</taxon>
        <taxon>Deinococcus</taxon>
    </lineage>
</organism>
<dbReference type="SUPFAM" id="SSF55073">
    <property type="entry name" value="Nucleotide cyclase"/>
    <property type="match status" value="1"/>
</dbReference>
<keyword evidence="1" id="KW-0472">Membrane</keyword>
<sequence>MRQIWQGYFAMTVAGTLAHLVGALLWWADPIQRNFSLLGMLICGVMLVFILRARHLKRPEKQFRIVDVLALGLGVMWLLVDSSQDLLSSGKLGIYSLLDFAIVSVISFNVFSHRVAALLTLLGYVLVSGIYMSTGEKDLPVILAIGVLVALVGFISLFSRQVIVEQARSEWLLHLAYQDPLTGVSSRRVAEDVLAKVLRQPTSQETALVMLDIDHFKTINDRWGHLEGDRMLQQVAQVLRVGVRAGDVVCRWGGEEFLLILFDVDAQGLVQRVEALRQQIGLADPEINLTASAGGALLSEGKDAREVLALADQRLYAAKNAGRNQTVWHSEAAPQNPQQSVRLGKIY</sequence>
<feature type="transmembrane region" description="Helical" evidence="1">
    <location>
        <begin position="139"/>
        <end position="158"/>
    </location>
</feature>
<dbReference type="InterPro" id="IPR029787">
    <property type="entry name" value="Nucleotide_cyclase"/>
</dbReference>
<reference evidence="3 4" key="1">
    <citation type="submission" date="2024-02" db="EMBL/GenBank/DDBJ databases">
        <title>Deinococcus xinjiangensis NBRC 107630.</title>
        <authorList>
            <person name="Ichikawa N."/>
            <person name="Katano-Makiyama Y."/>
            <person name="Hidaka K."/>
        </authorList>
    </citation>
    <scope>NUCLEOTIDE SEQUENCE [LARGE SCALE GENOMIC DNA]</scope>
    <source>
        <strain evidence="3 4">NBRC 107630</strain>
    </source>
</reference>
<keyword evidence="1" id="KW-1133">Transmembrane helix</keyword>
<dbReference type="EMBL" id="BAABRN010000059">
    <property type="protein sequence ID" value="GAA5503665.1"/>
    <property type="molecule type" value="Genomic_DNA"/>
</dbReference>
<dbReference type="PANTHER" id="PTHR45138">
    <property type="entry name" value="REGULATORY COMPONENTS OF SENSORY TRANSDUCTION SYSTEM"/>
    <property type="match status" value="1"/>
</dbReference>
<feature type="transmembrane region" description="Helical" evidence="1">
    <location>
        <begin position="34"/>
        <end position="51"/>
    </location>
</feature>
<evidence type="ECO:0000313" key="3">
    <source>
        <dbReference type="EMBL" id="GAA5503665.1"/>
    </source>
</evidence>
<dbReference type="InterPro" id="IPR050469">
    <property type="entry name" value="Diguanylate_Cyclase"/>
</dbReference>
<dbReference type="RefSeq" id="WP_353543634.1">
    <property type="nucleotide sequence ID" value="NZ_BAABRN010000059.1"/>
</dbReference>
<dbReference type="PROSITE" id="PS50887">
    <property type="entry name" value="GGDEF"/>
    <property type="match status" value="1"/>
</dbReference>
<comment type="caution">
    <text evidence="3">The sequence shown here is derived from an EMBL/GenBank/DDBJ whole genome shotgun (WGS) entry which is preliminary data.</text>
</comment>
<feature type="transmembrane region" description="Helical" evidence="1">
    <location>
        <begin position="63"/>
        <end position="80"/>
    </location>
</feature>
<feature type="domain" description="GGDEF" evidence="2">
    <location>
        <begin position="204"/>
        <end position="331"/>
    </location>
</feature>
<evidence type="ECO:0000256" key="1">
    <source>
        <dbReference type="SAM" id="Phobius"/>
    </source>
</evidence>
<feature type="transmembrane region" description="Helical" evidence="1">
    <location>
        <begin position="116"/>
        <end position="133"/>
    </location>
</feature>
<name>A0ABP9VGE4_9DEIO</name>
<feature type="transmembrane region" description="Helical" evidence="1">
    <location>
        <begin position="7"/>
        <end position="28"/>
    </location>
</feature>
<keyword evidence="4" id="KW-1185">Reference proteome</keyword>
<dbReference type="NCBIfam" id="TIGR00254">
    <property type="entry name" value="GGDEF"/>
    <property type="match status" value="1"/>
</dbReference>
<dbReference type="CDD" id="cd01949">
    <property type="entry name" value="GGDEF"/>
    <property type="match status" value="1"/>
</dbReference>
<accession>A0ABP9VGE4</accession>
<gene>
    <name evidence="3" type="ORF">Dxin01_03424</name>
</gene>
<dbReference type="SMART" id="SM00267">
    <property type="entry name" value="GGDEF"/>
    <property type="match status" value="1"/>
</dbReference>
<evidence type="ECO:0000259" key="2">
    <source>
        <dbReference type="PROSITE" id="PS50887"/>
    </source>
</evidence>
<dbReference type="Pfam" id="PF00990">
    <property type="entry name" value="GGDEF"/>
    <property type="match status" value="1"/>
</dbReference>
<dbReference type="Gene3D" id="3.30.70.270">
    <property type="match status" value="1"/>
</dbReference>